<proteinExistence type="predicted"/>
<reference evidence="2" key="1">
    <citation type="journal article" date="2018" name="Gigascience">
        <title>Genome assembly of the Pink Ipe (Handroanthus impetiginosus, Bignoniaceae), a highly valued, ecologically keystone Neotropical timber forest tree.</title>
        <authorList>
            <person name="Silva-Junior O.B."/>
            <person name="Grattapaglia D."/>
            <person name="Novaes E."/>
            <person name="Collevatti R.G."/>
        </authorList>
    </citation>
    <scope>NUCLEOTIDE SEQUENCE [LARGE SCALE GENOMIC DNA]</scope>
    <source>
        <strain evidence="2">cv. UFG-1</strain>
    </source>
</reference>
<protein>
    <submittedName>
        <fullName evidence="1">Uncharacterized protein</fullName>
    </submittedName>
</protein>
<dbReference type="Proteomes" id="UP000231279">
    <property type="component" value="Unassembled WGS sequence"/>
</dbReference>
<keyword evidence="2" id="KW-1185">Reference proteome</keyword>
<comment type="caution">
    <text evidence="1">The sequence shown here is derived from an EMBL/GenBank/DDBJ whole genome shotgun (WGS) entry which is preliminary data.</text>
</comment>
<sequence>MQLLYLIKKTCNFLSCSYCISRSCKSPCFCAENKSIWEEGSLLQQFKEIEFGWYVLSYHFPRQVTRHLSNRSLSRRCLYFCPDVTAGAHELNLQMPSQGFGSAKFMSLMF</sequence>
<evidence type="ECO:0000313" key="1">
    <source>
        <dbReference type="EMBL" id="PIN18637.1"/>
    </source>
</evidence>
<evidence type="ECO:0000313" key="2">
    <source>
        <dbReference type="Proteomes" id="UP000231279"/>
    </source>
</evidence>
<organism evidence="1 2">
    <name type="scientific">Handroanthus impetiginosus</name>
    <dbReference type="NCBI Taxonomy" id="429701"/>
    <lineage>
        <taxon>Eukaryota</taxon>
        <taxon>Viridiplantae</taxon>
        <taxon>Streptophyta</taxon>
        <taxon>Embryophyta</taxon>
        <taxon>Tracheophyta</taxon>
        <taxon>Spermatophyta</taxon>
        <taxon>Magnoliopsida</taxon>
        <taxon>eudicotyledons</taxon>
        <taxon>Gunneridae</taxon>
        <taxon>Pentapetalae</taxon>
        <taxon>asterids</taxon>
        <taxon>lamiids</taxon>
        <taxon>Lamiales</taxon>
        <taxon>Bignoniaceae</taxon>
        <taxon>Crescentiina</taxon>
        <taxon>Tabebuia alliance</taxon>
        <taxon>Handroanthus</taxon>
    </lineage>
</organism>
<name>A0A2G9HM87_9LAMI</name>
<gene>
    <name evidence="1" type="ORF">CDL12_08697</name>
</gene>
<dbReference type="AlphaFoldDB" id="A0A2G9HM87"/>
<accession>A0A2G9HM87</accession>
<dbReference type="EMBL" id="NKXS01001430">
    <property type="protein sequence ID" value="PIN18637.1"/>
    <property type="molecule type" value="Genomic_DNA"/>
</dbReference>